<keyword evidence="2" id="KW-1185">Reference proteome</keyword>
<dbReference type="RefSeq" id="WP_397716035.1">
    <property type="nucleotide sequence ID" value="NZ_JBIRGN010000006.1"/>
</dbReference>
<organism evidence="1 2">
    <name type="scientific">Streptomyces longisporoflavus</name>
    <dbReference type="NCBI Taxonomy" id="28044"/>
    <lineage>
        <taxon>Bacteria</taxon>
        <taxon>Bacillati</taxon>
        <taxon>Actinomycetota</taxon>
        <taxon>Actinomycetes</taxon>
        <taxon>Kitasatosporales</taxon>
        <taxon>Streptomycetaceae</taxon>
        <taxon>Streptomyces</taxon>
    </lineage>
</organism>
<name>A0ABW7QXD2_9ACTN</name>
<evidence type="ECO:0000313" key="1">
    <source>
        <dbReference type="EMBL" id="MFH8549640.1"/>
    </source>
</evidence>
<accession>A0ABW7QXD2</accession>
<evidence type="ECO:0000313" key="2">
    <source>
        <dbReference type="Proteomes" id="UP001610818"/>
    </source>
</evidence>
<sequence>MTTTPDTPDRPRSAAEVNEEIRALWLRTGGYLRPEQHLEYEKLVAEWAEATSASASEHSPAL</sequence>
<protein>
    <recommendedName>
        <fullName evidence="3">Integrase</fullName>
    </recommendedName>
</protein>
<dbReference type="EMBL" id="JBIRGQ010000006">
    <property type="protein sequence ID" value="MFH8549640.1"/>
    <property type="molecule type" value="Genomic_DNA"/>
</dbReference>
<dbReference type="Proteomes" id="UP001610818">
    <property type="component" value="Unassembled WGS sequence"/>
</dbReference>
<gene>
    <name evidence="1" type="ORF">ACH4F9_32010</name>
</gene>
<comment type="caution">
    <text evidence="1">The sequence shown here is derived from an EMBL/GenBank/DDBJ whole genome shotgun (WGS) entry which is preliminary data.</text>
</comment>
<reference evidence="1 2" key="1">
    <citation type="submission" date="2024-10" db="EMBL/GenBank/DDBJ databases">
        <title>The Natural Products Discovery Center: Release of the First 8490 Sequenced Strains for Exploring Actinobacteria Biosynthetic Diversity.</title>
        <authorList>
            <person name="Kalkreuter E."/>
            <person name="Kautsar S.A."/>
            <person name="Yang D."/>
            <person name="Bader C.D."/>
            <person name="Teijaro C.N."/>
            <person name="Fluegel L."/>
            <person name="Davis C.M."/>
            <person name="Simpson J.R."/>
            <person name="Lauterbach L."/>
            <person name="Steele A.D."/>
            <person name="Gui C."/>
            <person name="Meng S."/>
            <person name="Li G."/>
            <person name="Viehrig K."/>
            <person name="Ye F."/>
            <person name="Su P."/>
            <person name="Kiefer A.F."/>
            <person name="Nichols A."/>
            <person name="Cepeda A.J."/>
            <person name="Yan W."/>
            <person name="Fan B."/>
            <person name="Jiang Y."/>
            <person name="Adhikari A."/>
            <person name="Zheng C.-J."/>
            <person name="Schuster L."/>
            <person name="Cowan T.M."/>
            <person name="Smanski M.J."/>
            <person name="Chevrette M.G."/>
            <person name="De Carvalho L.P.S."/>
            <person name="Shen B."/>
        </authorList>
    </citation>
    <scope>NUCLEOTIDE SEQUENCE [LARGE SCALE GENOMIC DNA]</scope>
    <source>
        <strain evidence="1 2">NPDC017990</strain>
    </source>
</reference>
<proteinExistence type="predicted"/>
<evidence type="ECO:0008006" key="3">
    <source>
        <dbReference type="Google" id="ProtNLM"/>
    </source>
</evidence>